<dbReference type="PANTHER" id="PTHR30258:SF2">
    <property type="entry name" value="COMG OPERON PROTEIN 1"/>
    <property type="match status" value="1"/>
</dbReference>
<dbReference type="InterPro" id="IPR001482">
    <property type="entry name" value="T2SS/T4SS_dom"/>
</dbReference>
<protein>
    <submittedName>
        <fullName evidence="5">Type II secretion system protein E</fullName>
    </submittedName>
</protein>
<dbReference type="KEGG" id="ccos:Pan44_53330"/>
<dbReference type="AlphaFoldDB" id="A0A517SMC4"/>
<evidence type="ECO:0000256" key="1">
    <source>
        <dbReference type="ARBA" id="ARBA00006611"/>
    </source>
</evidence>
<evidence type="ECO:0000259" key="4">
    <source>
        <dbReference type="PROSITE" id="PS00662"/>
    </source>
</evidence>
<dbReference type="InterPro" id="IPR007831">
    <property type="entry name" value="T2SS_GspE_N"/>
</dbReference>
<dbReference type="PANTHER" id="PTHR30258">
    <property type="entry name" value="TYPE II SECRETION SYSTEM PROTEIN GSPE-RELATED"/>
    <property type="match status" value="1"/>
</dbReference>
<keyword evidence="6" id="KW-1185">Reference proteome</keyword>
<dbReference type="SUPFAM" id="SSF52540">
    <property type="entry name" value="P-loop containing nucleoside triphosphate hydrolases"/>
    <property type="match status" value="1"/>
</dbReference>
<dbReference type="FunFam" id="3.40.50.300:FF:000398">
    <property type="entry name" value="Type IV pilus assembly ATPase PilB"/>
    <property type="match status" value="1"/>
</dbReference>
<dbReference type="Gene3D" id="3.30.450.90">
    <property type="match status" value="1"/>
</dbReference>
<keyword evidence="3" id="KW-0067">ATP-binding</keyword>
<evidence type="ECO:0000313" key="5">
    <source>
        <dbReference type="EMBL" id="QDT57265.1"/>
    </source>
</evidence>
<comment type="similarity">
    <text evidence="1">Belongs to the GSP E family.</text>
</comment>
<evidence type="ECO:0000256" key="2">
    <source>
        <dbReference type="ARBA" id="ARBA00022741"/>
    </source>
</evidence>
<dbReference type="RefSeq" id="WP_145034634.1">
    <property type="nucleotide sequence ID" value="NZ_CP036271.1"/>
</dbReference>
<dbReference type="CDD" id="cd01129">
    <property type="entry name" value="PulE-GspE-like"/>
    <property type="match status" value="1"/>
</dbReference>
<dbReference type="GO" id="GO:0016887">
    <property type="term" value="F:ATP hydrolysis activity"/>
    <property type="evidence" value="ECO:0007669"/>
    <property type="project" value="TreeGrafter"/>
</dbReference>
<dbReference type="FunCoup" id="A0A517SMC4">
    <property type="interactions" value="244"/>
</dbReference>
<feature type="domain" description="Bacterial type II secretion system protein E" evidence="4">
    <location>
        <begin position="380"/>
        <end position="394"/>
    </location>
</feature>
<dbReference type="InterPro" id="IPR027417">
    <property type="entry name" value="P-loop_NTPase"/>
</dbReference>
<dbReference type="OrthoDB" id="244550at2"/>
<sequence>MAALSQSGASSKGAVIATSDADSLGNGVWSLPLPDQASRFGLEYRPSLGDLSPSAIFVEKIPIAFARRQGVMGFAWPVERDAPAAGGQAAVGASERILVALADLRNWRILDTVGRFLGRATKPLLAPVEVIKASINAAYEQQTGRTETVLATIEGDSLLDELRSLPPRDDLLDVQDRAPVVRLVNSVLFDAVTGLASDVHVQPYEDRVMIRVRIDGVLHDVHTVPKHLQDEIISRVKVVGGMNIAERRLPQDGRASVQVGDRLIDLRIASLPTRDGERVVIRLLDKSARLYTLEELGLGEQSVKQLRRLIHLEHGMLLVTGPTGSGKSTTLYAMLREINYKDRNVLTLEDPIEYQLDGISQTQVNIKKGLTFAAGLRSVLRQDPDVIMVGEIRDKETAVMAVQSALTGHLVYSTLHTNDAASAVARLLDLGIEPYLAASSLVAVLAQRLVRRNCDNCLEFYVPSDYELRQPRVTQSRESFRKGRGCVTCRQTGYRGRFGISELLVVNDVIRQQIQDRANASQILAAARTAGMKRLYEDGIDKAAKGLTTLSEVERIAAADLAPE</sequence>
<name>A0A517SMC4_9PLAN</name>
<reference evidence="5 6" key="1">
    <citation type="submission" date="2019-02" db="EMBL/GenBank/DDBJ databases">
        <title>Deep-cultivation of Planctomycetes and their phenomic and genomic characterization uncovers novel biology.</title>
        <authorList>
            <person name="Wiegand S."/>
            <person name="Jogler M."/>
            <person name="Boedeker C."/>
            <person name="Pinto D."/>
            <person name="Vollmers J."/>
            <person name="Rivas-Marin E."/>
            <person name="Kohn T."/>
            <person name="Peeters S.H."/>
            <person name="Heuer A."/>
            <person name="Rast P."/>
            <person name="Oberbeckmann S."/>
            <person name="Bunk B."/>
            <person name="Jeske O."/>
            <person name="Meyerdierks A."/>
            <person name="Storesund J.E."/>
            <person name="Kallscheuer N."/>
            <person name="Luecker S."/>
            <person name="Lage O.M."/>
            <person name="Pohl T."/>
            <person name="Merkel B.J."/>
            <person name="Hornburger P."/>
            <person name="Mueller R.-W."/>
            <person name="Bruemmer F."/>
            <person name="Labrenz M."/>
            <person name="Spormann A.M."/>
            <person name="Op den Camp H."/>
            <person name="Overmann J."/>
            <person name="Amann R."/>
            <person name="Jetten M.S.M."/>
            <person name="Mascher T."/>
            <person name="Medema M.H."/>
            <person name="Devos D.P."/>
            <person name="Kaster A.-K."/>
            <person name="Ovreas L."/>
            <person name="Rohde M."/>
            <person name="Galperin M.Y."/>
            <person name="Jogler C."/>
        </authorList>
    </citation>
    <scope>NUCLEOTIDE SEQUENCE [LARGE SCALE GENOMIC DNA]</scope>
    <source>
        <strain evidence="5 6">Pan44</strain>
    </source>
</reference>
<dbReference type="InterPro" id="IPR003593">
    <property type="entry name" value="AAA+_ATPase"/>
</dbReference>
<accession>A0A517SMC4</accession>
<organism evidence="5 6">
    <name type="scientific">Caulifigura coniformis</name>
    <dbReference type="NCBI Taxonomy" id="2527983"/>
    <lineage>
        <taxon>Bacteria</taxon>
        <taxon>Pseudomonadati</taxon>
        <taxon>Planctomycetota</taxon>
        <taxon>Planctomycetia</taxon>
        <taxon>Planctomycetales</taxon>
        <taxon>Planctomycetaceae</taxon>
        <taxon>Caulifigura</taxon>
    </lineage>
</organism>
<dbReference type="Gene3D" id="3.40.50.300">
    <property type="entry name" value="P-loop containing nucleotide triphosphate hydrolases"/>
    <property type="match status" value="1"/>
</dbReference>
<dbReference type="Pfam" id="PF00437">
    <property type="entry name" value="T2SSE"/>
    <property type="match status" value="1"/>
</dbReference>
<gene>
    <name evidence="5" type="primary">epsE_4</name>
    <name evidence="5" type="ORF">Pan44_53330</name>
</gene>
<proteinExistence type="inferred from homology"/>
<dbReference type="PROSITE" id="PS00662">
    <property type="entry name" value="T2SP_E"/>
    <property type="match status" value="1"/>
</dbReference>
<dbReference type="SMART" id="SM00382">
    <property type="entry name" value="AAA"/>
    <property type="match status" value="1"/>
</dbReference>
<dbReference type="Proteomes" id="UP000315700">
    <property type="component" value="Chromosome"/>
</dbReference>
<dbReference type="EMBL" id="CP036271">
    <property type="protein sequence ID" value="QDT57265.1"/>
    <property type="molecule type" value="Genomic_DNA"/>
</dbReference>
<evidence type="ECO:0000256" key="3">
    <source>
        <dbReference type="ARBA" id="ARBA00022840"/>
    </source>
</evidence>
<keyword evidence="2" id="KW-0547">Nucleotide-binding</keyword>
<evidence type="ECO:0000313" key="6">
    <source>
        <dbReference type="Proteomes" id="UP000315700"/>
    </source>
</evidence>
<dbReference type="GO" id="GO:0005524">
    <property type="term" value="F:ATP binding"/>
    <property type="evidence" value="ECO:0007669"/>
    <property type="project" value="UniProtKB-KW"/>
</dbReference>
<dbReference type="GO" id="GO:0005886">
    <property type="term" value="C:plasma membrane"/>
    <property type="evidence" value="ECO:0007669"/>
    <property type="project" value="TreeGrafter"/>
</dbReference>
<dbReference type="InParanoid" id="A0A517SMC4"/>
<dbReference type="Pfam" id="PF05157">
    <property type="entry name" value="MshEN"/>
    <property type="match status" value="1"/>
</dbReference>